<dbReference type="EMBL" id="KE344222">
    <property type="protein sequence ID" value="EXB55139.1"/>
    <property type="molecule type" value="Genomic_DNA"/>
</dbReference>
<keyword evidence="2" id="KW-1185">Reference proteome</keyword>
<accession>W9R5R2</accession>
<protein>
    <submittedName>
        <fullName evidence="1">Uncharacterized protein</fullName>
    </submittedName>
</protein>
<evidence type="ECO:0000313" key="2">
    <source>
        <dbReference type="Proteomes" id="UP000030645"/>
    </source>
</evidence>
<sequence>MGFFRFWVSPNLHAYPTPFSSLVVLLEIKMVRISSGMFAGSAWVRFEPEIMWLASRNATAETAVAAEATEKSPSSFLGQGVSAKKHSVMPSFWLGWTGCFDTAPGFEDLGIVMLGF</sequence>
<gene>
    <name evidence="1" type="ORF">L484_018065</name>
</gene>
<evidence type="ECO:0000313" key="1">
    <source>
        <dbReference type="EMBL" id="EXB55139.1"/>
    </source>
</evidence>
<dbReference type="Proteomes" id="UP000030645">
    <property type="component" value="Unassembled WGS sequence"/>
</dbReference>
<name>W9R5R2_9ROSA</name>
<proteinExistence type="predicted"/>
<dbReference type="AlphaFoldDB" id="W9R5R2"/>
<organism evidence="1 2">
    <name type="scientific">Morus notabilis</name>
    <dbReference type="NCBI Taxonomy" id="981085"/>
    <lineage>
        <taxon>Eukaryota</taxon>
        <taxon>Viridiplantae</taxon>
        <taxon>Streptophyta</taxon>
        <taxon>Embryophyta</taxon>
        <taxon>Tracheophyta</taxon>
        <taxon>Spermatophyta</taxon>
        <taxon>Magnoliopsida</taxon>
        <taxon>eudicotyledons</taxon>
        <taxon>Gunneridae</taxon>
        <taxon>Pentapetalae</taxon>
        <taxon>rosids</taxon>
        <taxon>fabids</taxon>
        <taxon>Rosales</taxon>
        <taxon>Moraceae</taxon>
        <taxon>Moreae</taxon>
        <taxon>Morus</taxon>
    </lineage>
</organism>
<reference evidence="2" key="1">
    <citation type="submission" date="2013-01" db="EMBL/GenBank/DDBJ databases">
        <title>Draft Genome Sequence of a Mulberry Tree, Morus notabilis C.K. Schneid.</title>
        <authorList>
            <person name="He N."/>
            <person name="Zhao S."/>
        </authorList>
    </citation>
    <scope>NUCLEOTIDE SEQUENCE</scope>
</reference>